<protein>
    <recommendedName>
        <fullName evidence="6">Glycosyltransferase 2-like domain-containing protein</fullName>
    </recommendedName>
</protein>
<dbReference type="Gene3D" id="3.90.550.10">
    <property type="entry name" value="Spore Coat Polysaccharide Biosynthesis Protein SpsA, Chain A"/>
    <property type="match status" value="1"/>
</dbReference>
<dbReference type="Proteomes" id="UP001230188">
    <property type="component" value="Unassembled WGS sequence"/>
</dbReference>
<organism evidence="7 8">
    <name type="scientific">Chrysophaeum taylorii</name>
    <dbReference type="NCBI Taxonomy" id="2483200"/>
    <lineage>
        <taxon>Eukaryota</taxon>
        <taxon>Sar</taxon>
        <taxon>Stramenopiles</taxon>
        <taxon>Ochrophyta</taxon>
        <taxon>Pelagophyceae</taxon>
        <taxon>Pelagomonadales</taxon>
        <taxon>Pelagomonadaceae</taxon>
        <taxon>Chrysophaeum</taxon>
    </lineage>
</organism>
<evidence type="ECO:0000256" key="5">
    <source>
        <dbReference type="ARBA" id="ARBA00023136"/>
    </source>
</evidence>
<dbReference type="SUPFAM" id="SSF53448">
    <property type="entry name" value="Nucleotide-diphospho-sugar transferases"/>
    <property type="match status" value="1"/>
</dbReference>
<reference evidence="7" key="1">
    <citation type="submission" date="2023-01" db="EMBL/GenBank/DDBJ databases">
        <title>Metagenome sequencing of chrysophaentin producing Chrysophaeum taylorii.</title>
        <authorList>
            <person name="Davison J."/>
            <person name="Bewley C."/>
        </authorList>
    </citation>
    <scope>NUCLEOTIDE SEQUENCE</scope>
    <source>
        <strain evidence="7">NIES-1699</strain>
    </source>
</reference>
<dbReference type="InterPro" id="IPR029044">
    <property type="entry name" value="Nucleotide-diphossugar_trans"/>
</dbReference>
<dbReference type="PANTHER" id="PTHR43646">
    <property type="entry name" value="GLYCOSYLTRANSFERASE"/>
    <property type="match status" value="1"/>
</dbReference>
<evidence type="ECO:0000256" key="2">
    <source>
        <dbReference type="ARBA" id="ARBA00022475"/>
    </source>
</evidence>
<keyword evidence="2" id="KW-1003">Cell membrane</keyword>
<gene>
    <name evidence="7" type="ORF">CTAYLR_009443</name>
</gene>
<dbReference type="GO" id="GO:0005886">
    <property type="term" value="C:plasma membrane"/>
    <property type="evidence" value="ECO:0007669"/>
    <property type="project" value="UniProtKB-SubCell"/>
</dbReference>
<evidence type="ECO:0000256" key="3">
    <source>
        <dbReference type="ARBA" id="ARBA00022676"/>
    </source>
</evidence>
<feature type="domain" description="Glycosyltransferase 2-like" evidence="6">
    <location>
        <begin position="37"/>
        <end position="192"/>
    </location>
</feature>
<keyword evidence="3" id="KW-0328">Glycosyltransferase</keyword>
<comment type="caution">
    <text evidence="7">The sequence shown here is derived from an EMBL/GenBank/DDBJ whole genome shotgun (WGS) entry which is preliminary data.</text>
</comment>
<keyword evidence="8" id="KW-1185">Reference proteome</keyword>
<sequence length="278" mass="30426">MLVQVGLGYAVLVWRWRRKPAPFPHDVPPASKDAMVSVIIPAYRERHTIGATLARLRDMAARTHLLEIVVVDAGGNDGTMDVVSASGVEVVVAESRGGRGPAVTAGVRASRGDIVLVVHGDTLLPRGFDETVRTALANPAALATAFKFRVNRDSIRGHSLAPFVVMEQTVRLRSTLLQLPFGDQALGLTRRRFESVGGLDDLATVPILEDYILVQRLRQLGATGKGRIVELPGDPAECDGRRWALRGVWRTNLTNQSVMLRYTYLSYTPAQIFALYYG</sequence>
<dbReference type="AlphaFoldDB" id="A0AAD7U806"/>
<keyword evidence="5" id="KW-0472">Membrane</keyword>
<dbReference type="GO" id="GO:0016757">
    <property type="term" value="F:glycosyltransferase activity"/>
    <property type="evidence" value="ECO:0007669"/>
    <property type="project" value="UniProtKB-KW"/>
</dbReference>
<dbReference type="EMBL" id="JAQMWT010000556">
    <property type="protein sequence ID" value="KAJ8599515.1"/>
    <property type="molecule type" value="Genomic_DNA"/>
</dbReference>
<dbReference type="Pfam" id="PF00535">
    <property type="entry name" value="Glycos_transf_2"/>
    <property type="match status" value="1"/>
</dbReference>
<evidence type="ECO:0000313" key="7">
    <source>
        <dbReference type="EMBL" id="KAJ8599515.1"/>
    </source>
</evidence>
<dbReference type="PANTHER" id="PTHR43646:SF2">
    <property type="entry name" value="GLYCOSYLTRANSFERASE 2-LIKE DOMAIN-CONTAINING PROTEIN"/>
    <property type="match status" value="1"/>
</dbReference>
<accession>A0AAD7U806</accession>
<keyword evidence="4" id="KW-0808">Transferase</keyword>
<evidence type="ECO:0000256" key="1">
    <source>
        <dbReference type="ARBA" id="ARBA00004236"/>
    </source>
</evidence>
<evidence type="ECO:0000256" key="4">
    <source>
        <dbReference type="ARBA" id="ARBA00022679"/>
    </source>
</evidence>
<dbReference type="InterPro" id="IPR001173">
    <property type="entry name" value="Glyco_trans_2-like"/>
</dbReference>
<evidence type="ECO:0000313" key="8">
    <source>
        <dbReference type="Proteomes" id="UP001230188"/>
    </source>
</evidence>
<comment type="subcellular location">
    <subcellularLocation>
        <location evidence="1">Cell membrane</location>
    </subcellularLocation>
</comment>
<proteinExistence type="predicted"/>
<evidence type="ECO:0000259" key="6">
    <source>
        <dbReference type="Pfam" id="PF00535"/>
    </source>
</evidence>
<name>A0AAD7U806_9STRA</name>